<reference evidence="3" key="1">
    <citation type="journal article" date="2011" name="Genome Biol.">
        <title>Comparative and functional genomics provide insights into the pathogenicity of dermatophytic fungi.</title>
        <authorList>
            <person name="Burmester A."/>
            <person name="Shelest E."/>
            <person name="Gloeckner G."/>
            <person name="Heddergott C."/>
            <person name="Schindler S."/>
            <person name="Staib P."/>
            <person name="Heidel A."/>
            <person name="Felder M."/>
            <person name="Petzold A."/>
            <person name="Szafranski K."/>
            <person name="Feuermann M."/>
            <person name="Pedruzzi I."/>
            <person name="Priebe S."/>
            <person name="Groth M."/>
            <person name="Winkler R."/>
            <person name="Li W."/>
            <person name="Kniemeyer O."/>
            <person name="Schroeckh V."/>
            <person name="Hertweck C."/>
            <person name="Hube B."/>
            <person name="White T.C."/>
            <person name="Platzer M."/>
            <person name="Guthke R."/>
            <person name="Heitman J."/>
            <person name="Woestemeyer J."/>
            <person name="Zipfel P.F."/>
            <person name="Monod M."/>
            <person name="Brakhage A.A."/>
        </authorList>
    </citation>
    <scope>NUCLEOTIDE SEQUENCE [LARGE SCALE GENOMIC DNA]</scope>
    <source>
        <strain evidence="3">HKI 0517</strain>
    </source>
</reference>
<dbReference type="PROSITE" id="PS51819">
    <property type="entry name" value="VOC"/>
    <property type="match status" value="1"/>
</dbReference>
<evidence type="ECO:0000313" key="3">
    <source>
        <dbReference type="Proteomes" id="UP000008383"/>
    </source>
</evidence>
<dbReference type="CDD" id="cd07247">
    <property type="entry name" value="SgaA_N_like"/>
    <property type="match status" value="1"/>
</dbReference>
<evidence type="ECO:0000313" key="2">
    <source>
        <dbReference type="EMBL" id="EFE42177.1"/>
    </source>
</evidence>
<gene>
    <name evidence="2" type="ORF">TRV_03091</name>
</gene>
<feature type="domain" description="VOC" evidence="1">
    <location>
        <begin position="59"/>
        <end position="180"/>
    </location>
</feature>
<dbReference type="RefSeq" id="XP_003022795.1">
    <property type="nucleotide sequence ID" value="XM_003022749.1"/>
</dbReference>
<comment type="caution">
    <text evidence="2">The sequence shown here is derived from an EMBL/GenBank/DDBJ whole genome shotgun (WGS) entry which is preliminary data.</text>
</comment>
<dbReference type="Pfam" id="PF18029">
    <property type="entry name" value="Glyoxalase_6"/>
    <property type="match status" value="1"/>
</dbReference>
<dbReference type="HOGENOM" id="CLU_127592_4_0_1"/>
<dbReference type="EMBL" id="ACYE01000159">
    <property type="protein sequence ID" value="EFE42177.1"/>
    <property type="molecule type" value="Genomic_DNA"/>
</dbReference>
<protein>
    <recommendedName>
        <fullName evidence="1">VOC domain-containing protein</fullName>
    </recommendedName>
</protein>
<dbReference type="Proteomes" id="UP000008383">
    <property type="component" value="Unassembled WGS sequence"/>
</dbReference>
<dbReference type="PANTHER" id="PTHR33993">
    <property type="entry name" value="GLYOXALASE-RELATED"/>
    <property type="match status" value="1"/>
</dbReference>
<dbReference type="KEGG" id="tve:TRV_03091"/>
<accession>D4D7K9</accession>
<evidence type="ECO:0000259" key="1">
    <source>
        <dbReference type="PROSITE" id="PS51819"/>
    </source>
</evidence>
<dbReference type="InterPro" id="IPR041581">
    <property type="entry name" value="Glyoxalase_6"/>
</dbReference>
<sequence length="183" mass="20200">MRAVRWKRHINPFIFSPGICLVHSSGLSRPKIPLEIAQVLLFSSSAIMGDTWTPPSEGTPCWVEIFATDLARAEKFYSTVFNWQFSKDGPGRTEDVAMFSFPEKGLKGLGGNISKIQPGEHTTGPKTVKLYLYVEDLEKTMEKIVANGGKKCSDVLPEGDHGQVMHLQDSEGNGIGIYATKKQ</sequence>
<keyword evidence="3" id="KW-1185">Reference proteome</keyword>
<dbReference type="InterPro" id="IPR029068">
    <property type="entry name" value="Glyas_Bleomycin-R_OHBP_Dase"/>
</dbReference>
<dbReference type="SUPFAM" id="SSF54593">
    <property type="entry name" value="Glyoxalase/Bleomycin resistance protein/Dihydroxybiphenyl dioxygenase"/>
    <property type="match status" value="1"/>
</dbReference>
<dbReference type="InterPro" id="IPR052164">
    <property type="entry name" value="Anthracycline_SecMetBiosynth"/>
</dbReference>
<dbReference type="GeneID" id="9581472"/>
<dbReference type="Gene3D" id="3.10.180.10">
    <property type="entry name" value="2,3-Dihydroxybiphenyl 1,2-Dioxygenase, domain 1"/>
    <property type="match status" value="1"/>
</dbReference>
<dbReference type="InterPro" id="IPR037523">
    <property type="entry name" value="VOC_core"/>
</dbReference>
<proteinExistence type="predicted"/>
<dbReference type="AlphaFoldDB" id="D4D7K9"/>
<organism evidence="2 3">
    <name type="scientific">Trichophyton verrucosum (strain HKI 0517)</name>
    <dbReference type="NCBI Taxonomy" id="663202"/>
    <lineage>
        <taxon>Eukaryota</taxon>
        <taxon>Fungi</taxon>
        <taxon>Dikarya</taxon>
        <taxon>Ascomycota</taxon>
        <taxon>Pezizomycotina</taxon>
        <taxon>Eurotiomycetes</taxon>
        <taxon>Eurotiomycetidae</taxon>
        <taxon>Onygenales</taxon>
        <taxon>Arthrodermataceae</taxon>
        <taxon>Trichophyton</taxon>
    </lineage>
</organism>
<name>D4D7K9_TRIVH</name>
<dbReference type="OrthoDB" id="447346at2759"/>